<dbReference type="InterPro" id="IPR029055">
    <property type="entry name" value="Ntn_hydrolases_N"/>
</dbReference>
<evidence type="ECO:0000256" key="5">
    <source>
        <dbReference type="PIRSR" id="PIRSR001227-1"/>
    </source>
</evidence>
<comment type="caution">
    <text evidence="7">The sequence shown here is derived from an EMBL/GenBank/DDBJ whole genome shotgun (WGS) entry which is preliminary data.</text>
</comment>
<gene>
    <name evidence="7" type="ORF">FGU71_02065</name>
</gene>
<comment type="similarity">
    <text evidence="1">Belongs to the peptidase S45 family.</text>
</comment>
<feature type="binding site" evidence="6">
    <location>
        <position position="487"/>
    </location>
    <ligand>
        <name>Ca(2+)</name>
        <dbReference type="ChEBI" id="CHEBI:29108"/>
    </ligand>
</feature>
<dbReference type="Proteomes" id="UP000316343">
    <property type="component" value="Unassembled WGS sequence"/>
</dbReference>
<feature type="active site" description="Nucleophile" evidence="5">
    <location>
        <position position="233"/>
    </location>
</feature>
<keyword evidence="6" id="KW-0479">Metal-binding</keyword>
<dbReference type="GO" id="GO:0017000">
    <property type="term" value="P:antibiotic biosynthetic process"/>
    <property type="evidence" value="ECO:0007669"/>
    <property type="project" value="InterPro"/>
</dbReference>
<dbReference type="GO" id="GO:0046872">
    <property type="term" value="F:metal ion binding"/>
    <property type="evidence" value="ECO:0007669"/>
    <property type="project" value="UniProtKB-KW"/>
</dbReference>
<dbReference type="GO" id="GO:0016811">
    <property type="term" value="F:hydrolase activity, acting on carbon-nitrogen (but not peptide) bonds, in linear amides"/>
    <property type="evidence" value="ECO:0007669"/>
    <property type="project" value="InterPro"/>
</dbReference>
<protein>
    <submittedName>
        <fullName evidence="7">Acylase</fullName>
    </submittedName>
</protein>
<dbReference type="InterPro" id="IPR043146">
    <property type="entry name" value="Penicillin_amidase_N_B-knob"/>
</dbReference>
<sequence length="740" mass="82718">MAWVKRSAFTLIVLLIIAFVILATWEPIAAGSSDAPADRTYSAEIIRDEFGVPKIYGKTDADVAFGVAIAQAEDDFFTLQDVVAMSRGRYGAIAGEEGATFDYVYHLLDARGTASREYPKLPEDSRALFEAFASGLNQYAEDHPDEVKLSNLFPVNGEDVAAGFVLRQPFFYGLANVVGPLVEGGDLRREFGPDIPGFPREGSEPAKEAGTESMAKTGIHPLPWGEDAALLGSNAWAVSPEKSGGPTTLISNSHQPLRGGVAWYELTVESEEGWHFTGANFPGSPFPFLGHNRHLGWTNTVNRPDMVDIYKLEMNDAGDQYRLDGEWRDLETKTVFLPVRMGPVVLPIPRKVHRSVHGPVIENDNGFFAVRYGGMESVEQLDAYYRINKATNFEEWQTQMARMAIPSTNFIYADETGNIAYVYNAAIPDRPEDVKADWRNVLDGTRSDLIWEGAVDYAELPKVINPASGWLYNANNEPFTAAGAADDIARDSVSPILGVEEKQTNRSRRAYKLLSESSLLDRANLERIKYDTSYEREGYVADLWDEIEAMDSFFTTEPAGTGEAAELLKNWDFTADGKGRADALALLMIRDFMSAEYQNKSEMPDVREMLHKAVEHLTEHFGRIDPPMSDLLRLRQGEVDLPLDGGSDTLRASTTWEVHEDGRLSLVHGDSFIQWVEWNEGERVFSRSIQPFGSAITRPESPHHTDQMQLFVDHKLKPVYFWREDVLANAKRRYTVTNSN</sequence>
<evidence type="ECO:0000256" key="3">
    <source>
        <dbReference type="ARBA" id="ARBA00022801"/>
    </source>
</evidence>
<evidence type="ECO:0000256" key="2">
    <source>
        <dbReference type="ARBA" id="ARBA00022729"/>
    </source>
</evidence>
<dbReference type="Gene3D" id="3.60.20.10">
    <property type="entry name" value="Glutamine Phosphoribosylpyrophosphate, subunit 1, domain 1"/>
    <property type="match status" value="1"/>
</dbReference>
<evidence type="ECO:0000256" key="4">
    <source>
        <dbReference type="ARBA" id="ARBA00023145"/>
    </source>
</evidence>
<evidence type="ECO:0000256" key="1">
    <source>
        <dbReference type="ARBA" id="ARBA00006586"/>
    </source>
</evidence>
<dbReference type="Gene3D" id="2.30.120.10">
    <property type="match status" value="1"/>
</dbReference>
<dbReference type="Gene3D" id="1.10.1400.10">
    <property type="match status" value="1"/>
</dbReference>
<proteinExistence type="inferred from homology"/>
<feature type="binding site" evidence="6">
    <location>
        <position position="307"/>
    </location>
    <ligand>
        <name>Ca(2+)</name>
        <dbReference type="ChEBI" id="CHEBI:29108"/>
    </ligand>
</feature>
<dbReference type="PIRSF" id="PIRSF001227">
    <property type="entry name" value="Pen_acylase"/>
    <property type="match status" value="1"/>
</dbReference>
<dbReference type="EMBL" id="VHJK01000001">
    <property type="protein sequence ID" value="TRD10770.1"/>
    <property type="molecule type" value="Genomic_DNA"/>
</dbReference>
<keyword evidence="2" id="KW-0732">Signal</keyword>
<evidence type="ECO:0000313" key="8">
    <source>
        <dbReference type="Proteomes" id="UP000316343"/>
    </source>
</evidence>
<accession>A0A547P9F5</accession>
<dbReference type="InterPro" id="IPR002692">
    <property type="entry name" value="S45"/>
</dbReference>
<dbReference type="RefSeq" id="WP_142787032.1">
    <property type="nucleotide sequence ID" value="NZ_VHJK01000001.1"/>
</dbReference>
<dbReference type="Gene3D" id="1.10.439.10">
    <property type="entry name" value="Penicillin Amidohydrolase, domain 1"/>
    <property type="match status" value="1"/>
</dbReference>
<dbReference type="SUPFAM" id="SSF56235">
    <property type="entry name" value="N-terminal nucleophile aminohydrolases (Ntn hydrolases)"/>
    <property type="match status" value="1"/>
</dbReference>
<feature type="binding site" evidence="6">
    <location>
        <position position="308"/>
    </location>
    <ligand>
        <name>Ca(2+)</name>
        <dbReference type="ChEBI" id="CHEBI:29108"/>
    </ligand>
</feature>
<dbReference type="AlphaFoldDB" id="A0A547P9F5"/>
<dbReference type="InterPro" id="IPR043147">
    <property type="entry name" value="Penicillin_amidase_A-knob"/>
</dbReference>
<keyword evidence="3" id="KW-0378">Hydrolase</keyword>
<comment type="cofactor">
    <cofactor evidence="6">
        <name>Ca(2+)</name>
        <dbReference type="ChEBI" id="CHEBI:29108"/>
    </cofactor>
    <text evidence="6">Binds 1 Ca(2+) ion per dimer.</text>
</comment>
<reference evidence="7 8" key="1">
    <citation type="submission" date="2019-06" db="EMBL/GenBank/DDBJ databases">
        <title>Erythrobacter insulae sp. nov., isolated from a tidal flat.</title>
        <authorList>
            <person name="Yoon J.-H."/>
        </authorList>
    </citation>
    <scope>NUCLEOTIDE SEQUENCE [LARGE SCALE GENOMIC DNA]</scope>
    <source>
        <strain evidence="7 8">JBTF-M21</strain>
    </source>
</reference>
<keyword evidence="4" id="KW-0865">Zymogen</keyword>
<dbReference type="InterPro" id="IPR023343">
    <property type="entry name" value="Penicillin_amidase_dom1"/>
</dbReference>
<dbReference type="PANTHER" id="PTHR34218:SF3">
    <property type="entry name" value="ACYL-HOMOSERINE LACTONE ACYLASE PVDQ"/>
    <property type="match status" value="1"/>
</dbReference>
<dbReference type="PANTHER" id="PTHR34218">
    <property type="entry name" value="PEPTIDASE S45 PENICILLIN AMIDASE"/>
    <property type="match status" value="1"/>
</dbReference>
<dbReference type="Pfam" id="PF01804">
    <property type="entry name" value="Penicil_amidase"/>
    <property type="match status" value="1"/>
</dbReference>
<organism evidence="7 8">
    <name type="scientific">Erythrobacter insulae</name>
    <dbReference type="NCBI Taxonomy" id="2584124"/>
    <lineage>
        <taxon>Bacteria</taxon>
        <taxon>Pseudomonadati</taxon>
        <taxon>Pseudomonadota</taxon>
        <taxon>Alphaproteobacteria</taxon>
        <taxon>Sphingomonadales</taxon>
        <taxon>Erythrobacteraceae</taxon>
        <taxon>Erythrobacter/Porphyrobacter group</taxon>
        <taxon>Erythrobacter</taxon>
    </lineage>
</organism>
<keyword evidence="6" id="KW-0106">Calcium</keyword>
<dbReference type="OrthoDB" id="9760084at2"/>
<dbReference type="InterPro" id="IPR014395">
    <property type="entry name" value="Pen/GL7ACA/AHL_acylase"/>
</dbReference>
<feature type="binding site" evidence="6">
    <location>
        <position position="305"/>
    </location>
    <ligand>
        <name>Ca(2+)</name>
        <dbReference type="ChEBI" id="CHEBI:29108"/>
    </ligand>
</feature>
<evidence type="ECO:0000256" key="6">
    <source>
        <dbReference type="PIRSR" id="PIRSR001227-2"/>
    </source>
</evidence>
<evidence type="ECO:0000313" key="7">
    <source>
        <dbReference type="EMBL" id="TRD10770.1"/>
    </source>
</evidence>
<keyword evidence="8" id="KW-1185">Reference proteome</keyword>
<dbReference type="CDD" id="cd01936">
    <property type="entry name" value="Ntn_CA"/>
    <property type="match status" value="1"/>
</dbReference>
<name>A0A547P9F5_9SPHN</name>